<dbReference type="InterPro" id="IPR027417">
    <property type="entry name" value="P-loop_NTPase"/>
</dbReference>
<evidence type="ECO:0000313" key="4">
    <source>
        <dbReference type="EMBL" id="SCD18875.1"/>
    </source>
</evidence>
<keyword evidence="5" id="KW-1185">Reference proteome</keyword>
<dbReference type="AlphaFoldDB" id="A0A1R3T4F7"/>
<dbReference type="PROSITE" id="PS50893">
    <property type="entry name" value="ABC_TRANSPORTER_2"/>
    <property type="match status" value="2"/>
</dbReference>
<proteinExistence type="predicted"/>
<dbReference type="STRING" id="1642647.PSM36_0039"/>
<dbReference type="GO" id="GO:0016887">
    <property type="term" value="F:ATP hydrolysis activity"/>
    <property type="evidence" value="ECO:0007669"/>
    <property type="project" value="InterPro"/>
</dbReference>
<dbReference type="Proteomes" id="UP000187464">
    <property type="component" value="Chromosome I"/>
</dbReference>
<dbReference type="SUPFAM" id="SSF52540">
    <property type="entry name" value="P-loop containing nucleoside triphosphate hydrolases"/>
    <property type="match status" value="2"/>
</dbReference>
<dbReference type="InterPro" id="IPR003439">
    <property type="entry name" value="ABC_transporter-like_ATP-bd"/>
</dbReference>
<dbReference type="EMBL" id="LT605205">
    <property type="protein sequence ID" value="SCD18875.1"/>
    <property type="molecule type" value="Genomic_DNA"/>
</dbReference>
<feature type="domain" description="ABC transporter" evidence="3">
    <location>
        <begin position="5"/>
        <end position="249"/>
    </location>
</feature>
<dbReference type="GO" id="GO:0005524">
    <property type="term" value="F:ATP binding"/>
    <property type="evidence" value="ECO:0007669"/>
    <property type="project" value="UniProtKB-KW"/>
</dbReference>
<evidence type="ECO:0000313" key="5">
    <source>
        <dbReference type="Proteomes" id="UP000187464"/>
    </source>
</evidence>
<name>A0A1R3T4F7_9BACT</name>
<dbReference type="PROSITE" id="PS00211">
    <property type="entry name" value="ABC_TRANSPORTER_1"/>
    <property type="match status" value="2"/>
</dbReference>
<accession>A0A1R3T4F7</accession>
<protein>
    <submittedName>
        <fullName evidence="4">Molybdenum ABC transporter ATP-binding protein</fullName>
    </submittedName>
</protein>
<keyword evidence="2 4" id="KW-0067">ATP-binding</keyword>
<dbReference type="InterPro" id="IPR017871">
    <property type="entry name" value="ABC_transporter-like_CS"/>
</dbReference>
<sequence>MHQVIALDNVIPRMPDSPFTQPINWQINSDEVWGITGRNGSGKSLLSELICGKIAIQSGNIRYHFSDDPDKKGGFRLPSQQIRKIEFNAAYSLLDYRKLFYQQRFNNSENEEIPLVSDLLPLDNLSEENRLIFKTFHLFDLMDRKFIHLSSGELRKFLIAKVLLDNPKMLIFDNPFIGLDEESRKSLNAMFVFLLNRYNIRLLFISPSFDDLPACTTHILEMKHCSVNFRGEKSDFIPESLSMTASLPGINWDDFTPEDRNPESNELVSMTHVDIAYGKRIIQKDVNWTILKDEKWALLGPNGSGKSTLLSYIFADNPQAYAKNIRLFGRKRGTGESIWDIKRRIGFSSSELHLYYRENVSCSAVVASGFFDSIGLYRKCNAQQTLLSEKLMEILQIAHLKERPFLKVSSGEQRLLFFARALIKNPELLILDEPFHGLDRHNKIRCTSIVESFAHQNGKSLIYVTHRKEEIPDCINHFMVLQQYEEISSEE</sequence>
<dbReference type="Gene3D" id="3.40.50.300">
    <property type="entry name" value="P-loop containing nucleotide triphosphate hydrolases"/>
    <property type="match status" value="2"/>
</dbReference>
<evidence type="ECO:0000256" key="2">
    <source>
        <dbReference type="ARBA" id="ARBA00022840"/>
    </source>
</evidence>
<gene>
    <name evidence="4" type="ORF">PSM36_0039</name>
</gene>
<organism evidence="4 5">
    <name type="scientific">Proteiniphilum saccharofermentans</name>
    <dbReference type="NCBI Taxonomy" id="1642647"/>
    <lineage>
        <taxon>Bacteria</taxon>
        <taxon>Pseudomonadati</taxon>
        <taxon>Bacteroidota</taxon>
        <taxon>Bacteroidia</taxon>
        <taxon>Bacteroidales</taxon>
        <taxon>Dysgonomonadaceae</taxon>
        <taxon>Proteiniphilum</taxon>
    </lineage>
</organism>
<reference evidence="4 5" key="1">
    <citation type="submission" date="2016-08" db="EMBL/GenBank/DDBJ databases">
        <authorList>
            <person name="Seilhamer J.J."/>
        </authorList>
    </citation>
    <scope>NUCLEOTIDE SEQUENCE [LARGE SCALE GENOMIC DNA]</scope>
    <source>
        <strain evidence="4">M3/6</strain>
    </source>
</reference>
<feature type="domain" description="ABC transporter" evidence="3">
    <location>
        <begin position="268"/>
        <end position="491"/>
    </location>
</feature>
<dbReference type="KEGG" id="psac:PSM36_0039"/>
<keyword evidence="1" id="KW-0547">Nucleotide-binding</keyword>
<dbReference type="PANTHER" id="PTHR43514:SF4">
    <property type="entry name" value="ABC TRANSPORTER I FAMILY MEMBER 10"/>
    <property type="match status" value="1"/>
</dbReference>
<dbReference type="InterPro" id="IPR050334">
    <property type="entry name" value="Molybdenum_import_ModC"/>
</dbReference>
<dbReference type="Pfam" id="PF00005">
    <property type="entry name" value="ABC_tran"/>
    <property type="match status" value="2"/>
</dbReference>
<dbReference type="RefSeq" id="WP_076928271.1">
    <property type="nucleotide sequence ID" value="NZ_LT605205.1"/>
</dbReference>
<evidence type="ECO:0000259" key="3">
    <source>
        <dbReference type="PROSITE" id="PS50893"/>
    </source>
</evidence>
<evidence type="ECO:0000256" key="1">
    <source>
        <dbReference type="ARBA" id="ARBA00022741"/>
    </source>
</evidence>
<dbReference type="PANTHER" id="PTHR43514">
    <property type="entry name" value="ABC TRANSPORTER I FAMILY MEMBER 10"/>
    <property type="match status" value="1"/>
</dbReference>
<dbReference type="SMART" id="SM00382">
    <property type="entry name" value="AAA"/>
    <property type="match status" value="2"/>
</dbReference>
<dbReference type="InterPro" id="IPR003593">
    <property type="entry name" value="AAA+_ATPase"/>
</dbReference>